<dbReference type="PANTHER" id="PTHR15427">
    <property type="entry name" value="EMILIN ELASTIN MICROFIBRIL INTERFACE-LOCATED PROTEIN ELASTIN MICROFIBRIL INTERFACER"/>
    <property type="match status" value="1"/>
</dbReference>
<dbReference type="AlphaFoldDB" id="A0A9Q1IKB1"/>
<accession>A0A9Q1IKB1</accession>
<keyword evidence="8" id="KW-1015">Disulfide bond</keyword>
<feature type="domain" description="C1q" evidence="12">
    <location>
        <begin position="150"/>
        <end position="291"/>
    </location>
</feature>
<reference evidence="13" key="1">
    <citation type="journal article" date="2023" name="Science">
        <title>Genome structures resolve the early diversification of teleost fishes.</title>
        <authorList>
            <person name="Parey E."/>
            <person name="Louis A."/>
            <person name="Montfort J."/>
            <person name="Bouchez O."/>
            <person name="Roques C."/>
            <person name="Iampietro C."/>
            <person name="Lluch J."/>
            <person name="Castinel A."/>
            <person name="Donnadieu C."/>
            <person name="Desvignes T."/>
            <person name="Floi Bucao C."/>
            <person name="Jouanno E."/>
            <person name="Wen M."/>
            <person name="Mejri S."/>
            <person name="Dirks R."/>
            <person name="Jansen H."/>
            <person name="Henkel C."/>
            <person name="Chen W.J."/>
            <person name="Zahm M."/>
            <person name="Cabau C."/>
            <person name="Klopp C."/>
            <person name="Thompson A.W."/>
            <person name="Robinson-Rechavi M."/>
            <person name="Braasch I."/>
            <person name="Lecointre G."/>
            <person name="Bobe J."/>
            <person name="Postlethwait J.H."/>
            <person name="Berthelot C."/>
            <person name="Roest Crollius H."/>
            <person name="Guiguen Y."/>
        </authorList>
    </citation>
    <scope>NUCLEOTIDE SEQUENCE</scope>
    <source>
        <strain evidence="13">WJC10195</strain>
    </source>
</reference>
<evidence type="ECO:0000256" key="6">
    <source>
        <dbReference type="ARBA" id="ARBA00022859"/>
    </source>
</evidence>
<dbReference type="Gene3D" id="2.60.120.40">
    <property type="match status" value="1"/>
</dbReference>
<evidence type="ECO:0000313" key="13">
    <source>
        <dbReference type="EMBL" id="KAJ8342736.1"/>
    </source>
</evidence>
<sequence>MGISGNLTTSLMWPMSATENLKRRRNTDNQRYFTSEHIGCFPRMHREFLVLWLVTLLGLAFCENACRVQDGKPGESGTPGRDGHLGQKGQKGEAAPWLDTDMKIGVNGDRGNRGFPGSMGLKGYRGENGDRGLPGSKGPSGPDGGSSGFDEQYQSAFSVERTVANTPDHGKPVTFNNVLTDIKSDFDIKTGHFTCKIAGVYYFVFHSMSMGKLCLALKSDALIENSLEFCDYNKNAAFQVLSGGGVLQLTKGQKVWVEPFMENQKLQANHMTNTKSRSIVFNGFLVFPSVG</sequence>
<comment type="caution">
    <text evidence="13">The sequence shown here is derived from an EMBL/GenBank/DDBJ whole genome shotgun (WGS) entry which is preliminary data.</text>
</comment>
<dbReference type="Pfam" id="PF00386">
    <property type="entry name" value="C1q"/>
    <property type="match status" value="1"/>
</dbReference>
<evidence type="ECO:0000256" key="2">
    <source>
        <dbReference type="ARBA" id="ARBA00022525"/>
    </source>
</evidence>
<evidence type="ECO:0000256" key="3">
    <source>
        <dbReference type="ARBA" id="ARBA00022530"/>
    </source>
</evidence>
<dbReference type="InterPro" id="IPR050392">
    <property type="entry name" value="Collagen/C1q_domain"/>
</dbReference>
<dbReference type="Proteomes" id="UP001152622">
    <property type="component" value="Chromosome 14"/>
</dbReference>
<keyword evidence="3" id="KW-0272">Extracellular matrix</keyword>
<protein>
    <recommendedName>
        <fullName evidence="12">C1q domain-containing protein</fullName>
    </recommendedName>
</protein>
<dbReference type="GO" id="GO:0006958">
    <property type="term" value="P:complement activation, classical pathway"/>
    <property type="evidence" value="ECO:0007669"/>
    <property type="project" value="UniProtKB-KW"/>
</dbReference>
<evidence type="ECO:0000256" key="4">
    <source>
        <dbReference type="ARBA" id="ARBA00022588"/>
    </source>
</evidence>
<dbReference type="InterPro" id="IPR008983">
    <property type="entry name" value="Tumour_necrosis_fac-like_dom"/>
</dbReference>
<dbReference type="OrthoDB" id="6343173at2759"/>
<evidence type="ECO:0000259" key="12">
    <source>
        <dbReference type="PROSITE" id="PS50871"/>
    </source>
</evidence>
<dbReference type="SUPFAM" id="SSF49842">
    <property type="entry name" value="TNF-like"/>
    <property type="match status" value="1"/>
</dbReference>
<keyword evidence="5" id="KW-0677">Repeat</keyword>
<evidence type="ECO:0000256" key="7">
    <source>
        <dbReference type="ARBA" id="ARBA00022875"/>
    </source>
</evidence>
<dbReference type="GO" id="GO:0045087">
    <property type="term" value="P:innate immune response"/>
    <property type="evidence" value="ECO:0007669"/>
    <property type="project" value="UniProtKB-KW"/>
</dbReference>
<keyword evidence="10" id="KW-0379">Hydroxylation</keyword>
<keyword evidence="2" id="KW-0964">Secreted</keyword>
<evidence type="ECO:0000256" key="11">
    <source>
        <dbReference type="SAM" id="MobiDB-lite"/>
    </source>
</evidence>
<feature type="region of interest" description="Disordered" evidence="11">
    <location>
        <begin position="71"/>
        <end position="151"/>
    </location>
</feature>
<evidence type="ECO:0000313" key="14">
    <source>
        <dbReference type="Proteomes" id="UP001152622"/>
    </source>
</evidence>
<keyword evidence="9" id="KW-0325">Glycoprotein</keyword>
<evidence type="ECO:0000256" key="8">
    <source>
        <dbReference type="ARBA" id="ARBA00023157"/>
    </source>
</evidence>
<name>A0A9Q1IKB1_SYNKA</name>
<keyword evidence="14" id="KW-1185">Reference proteome</keyword>
<evidence type="ECO:0000256" key="1">
    <source>
        <dbReference type="ARBA" id="ARBA00004498"/>
    </source>
</evidence>
<keyword evidence="6" id="KW-0391">Immunity</keyword>
<dbReference type="PANTHER" id="PTHR15427:SF26">
    <property type="entry name" value="COMPLEMENT C1Q SUBCOMPONENT SUBUNIT A"/>
    <property type="match status" value="1"/>
</dbReference>
<dbReference type="GO" id="GO:0005581">
    <property type="term" value="C:collagen trimer"/>
    <property type="evidence" value="ECO:0007669"/>
    <property type="project" value="UniProtKB-KW"/>
</dbReference>
<evidence type="ECO:0000256" key="5">
    <source>
        <dbReference type="ARBA" id="ARBA00022737"/>
    </source>
</evidence>
<organism evidence="13 14">
    <name type="scientific">Synaphobranchus kaupii</name>
    <name type="common">Kaup's arrowtooth eel</name>
    <dbReference type="NCBI Taxonomy" id="118154"/>
    <lineage>
        <taxon>Eukaryota</taxon>
        <taxon>Metazoa</taxon>
        <taxon>Chordata</taxon>
        <taxon>Craniata</taxon>
        <taxon>Vertebrata</taxon>
        <taxon>Euteleostomi</taxon>
        <taxon>Actinopterygii</taxon>
        <taxon>Neopterygii</taxon>
        <taxon>Teleostei</taxon>
        <taxon>Anguilliformes</taxon>
        <taxon>Synaphobranchidae</taxon>
        <taxon>Synaphobranchus</taxon>
    </lineage>
</organism>
<dbReference type="SMART" id="SM00110">
    <property type="entry name" value="C1Q"/>
    <property type="match status" value="1"/>
</dbReference>
<keyword evidence="4" id="KW-0399">Innate immunity</keyword>
<evidence type="ECO:0000256" key="10">
    <source>
        <dbReference type="ARBA" id="ARBA00023278"/>
    </source>
</evidence>
<gene>
    <name evidence="13" type="ORF">SKAU_G00326640</name>
</gene>
<keyword evidence="7" id="KW-0180">Complement pathway</keyword>
<dbReference type="PROSITE" id="PS50871">
    <property type="entry name" value="C1Q"/>
    <property type="match status" value="1"/>
</dbReference>
<dbReference type="InterPro" id="IPR001073">
    <property type="entry name" value="C1q_dom"/>
</dbReference>
<dbReference type="PRINTS" id="PR00007">
    <property type="entry name" value="COMPLEMNTC1Q"/>
</dbReference>
<proteinExistence type="predicted"/>
<comment type="subcellular location">
    <subcellularLocation>
        <location evidence="1">Secreted</location>
        <location evidence="1">Extracellular space</location>
        <location evidence="1">Extracellular matrix</location>
    </subcellularLocation>
</comment>
<evidence type="ECO:0000256" key="9">
    <source>
        <dbReference type="ARBA" id="ARBA00023180"/>
    </source>
</evidence>
<dbReference type="EMBL" id="JAINUF010000014">
    <property type="protein sequence ID" value="KAJ8342736.1"/>
    <property type="molecule type" value="Genomic_DNA"/>
</dbReference>